<reference evidence="2" key="1">
    <citation type="journal article" date="2019" name="Int. J. Syst. Evol. Microbiol.">
        <title>The Global Catalogue of Microorganisms (GCM) 10K type strain sequencing project: providing services to taxonomists for standard genome sequencing and annotation.</title>
        <authorList>
            <consortium name="The Broad Institute Genomics Platform"/>
            <consortium name="The Broad Institute Genome Sequencing Center for Infectious Disease"/>
            <person name="Wu L."/>
            <person name="Ma J."/>
        </authorList>
    </citation>
    <scope>NUCLEOTIDE SEQUENCE [LARGE SCALE GENOMIC DNA]</scope>
    <source>
        <strain evidence="2">YJ-61-S</strain>
    </source>
</reference>
<gene>
    <name evidence="1" type="ORF">ACFO3O_00290</name>
</gene>
<keyword evidence="2" id="KW-1185">Reference proteome</keyword>
<dbReference type="RefSeq" id="WP_379976513.1">
    <property type="nucleotide sequence ID" value="NZ_JBHSFV010000001.1"/>
</dbReference>
<organism evidence="1 2">
    <name type="scientific">Dokdonia ponticola</name>
    <dbReference type="NCBI Taxonomy" id="2041041"/>
    <lineage>
        <taxon>Bacteria</taxon>
        <taxon>Pseudomonadati</taxon>
        <taxon>Bacteroidota</taxon>
        <taxon>Flavobacteriia</taxon>
        <taxon>Flavobacteriales</taxon>
        <taxon>Flavobacteriaceae</taxon>
        <taxon>Dokdonia</taxon>
    </lineage>
</organism>
<dbReference type="InterPro" id="IPR029063">
    <property type="entry name" value="SAM-dependent_MTases_sf"/>
</dbReference>
<dbReference type="EMBL" id="JBHSFV010000001">
    <property type="protein sequence ID" value="MFC4632326.1"/>
    <property type="molecule type" value="Genomic_DNA"/>
</dbReference>
<protein>
    <submittedName>
        <fullName evidence="1">Phytanoyl-CoA dioxygenase</fullName>
    </submittedName>
</protein>
<dbReference type="Proteomes" id="UP001596043">
    <property type="component" value="Unassembled WGS sequence"/>
</dbReference>
<proteinExistence type="predicted"/>
<dbReference type="GO" id="GO:0051213">
    <property type="term" value="F:dioxygenase activity"/>
    <property type="evidence" value="ECO:0007669"/>
    <property type="project" value="UniProtKB-KW"/>
</dbReference>
<name>A0ABV9HSW3_9FLAO</name>
<keyword evidence="1" id="KW-0223">Dioxygenase</keyword>
<comment type="caution">
    <text evidence="1">The sequence shown here is derived from an EMBL/GenBank/DDBJ whole genome shotgun (WGS) entry which is preliminary data.</text>
</comment>
<keyword evidence="1" id="KW-0560">Oxidoreductase</keyword>
<sequence length="333" mass="37861">MTDQNTRELIRTFTSSVYENSISQVDAEKSINKIHSHFKEITNITGYDSKIEHLAAIPTAKGKALGLNFAAQCLFDYKRTTQFLRAMITVIKEKQKEKPGELIRIFYAGCGPYAPFITLVAPLFQPEEVQFSLLEINSNAVASAKKLMDALELSAYLQNFYTADAVTFKVPEADSFDILFSETLDAVLYRECYVPILFNLLPQFNQDVVLIPENVILNVSLVTLATEDTAPKEDDFGTVFNTREAIASQQHLDAIPKRFPGKEVDLSQVNTEVYEKFVLDTKVHVWGDIWLHRNESSLTVPRQYMLTQPFQSSAIIFAYFIEPEIEMKYKPVK</sequence>
<accession>A0ABV9HSW3</accession>
<evidence type="ECO:0000313" key="1">
    <source>
        <dbReference type="EMBL" id="MFC4632326.1"/>
    </source>
</evidence>
<dbReference type="Gene3D" id="3.40.50.150">
    <property type="entry name" value="Vaccinia Virus protein VP39"/>
    <property type="match status" value="1"/>
</dbReference>
<evidence type="ECO:0000313" key="2">
    <source>
        <dbReference type="Proteomes" id="UP001596043"/>
    </source>
</evidence>